<proteinExistence type="predicted"/>
<accession>A0A8X6UCX7</accession>
<sequence>MTTESNSCPLREDEGHKLSTEEKGKLNALLKKYERIFEPGFDATPYVKNHIITGDHHPVSSKKEELEKRITYTSVKDRNILLWSSTNGLSPVCVDKHRYALMELKPEADVDRKTACTKIEDKCHLFVMLWNNPLY</sequence>
<keyword evidence="2" id="KW-1185">Reference proteome</keyword>
<protein>
    <submittedName>
        <fullName evidence="1">Uncharacterized protein</fullName>
    </submittedName>
</protein>
<comment type="caution">
    <text evidence="1">The sequence shown here is derived from an EMBL/GenBank/DDBJ whole genome shotgun (WGS) entry which is preliminary data.</text>
</comment>
<gene>
    <name evidence="1" type="ORF">NPIL_600161</name>
</gene>
<dbReference type="EMBL" id="BMAW01075525">
    <property type="protein sequence ID" value="GFT97459.1"/>
    <property type="molecule type" value="Genomic_DNA"/>
</dbReference>
<evidence type="ECO:0000313" key="1">
    <source>
        <dbReference type="EMBL" id="GFT97459.1"/>
    </source>
</evidence>
<dbReference type="AlphaFoldDB" id="A0A8X6UCX7"/>
<evidence type="ECO:0000313" key="2">
    <source>
        <dbReference type="Proteomes" id="UP000887013"/>
    </source>
</evidence>
<reference evidence="1" key="1">
    <citation type="submission" date="2020-08" db="EMBL/GenBank/DDBJ databases">
        <title>Multicomponent nature underlies the extraordinary mechanical properties of spider dragline silk.</title>
        <authorList>
            <person name="Kono N."/>
            <person name="Nakamura H."/>
            <person name="Mori M."/>
            <person name="Yoshida Y."/>
            <person name="Ohtoshi R."/>
            <person name="Malay A.D."/>
            <person name="Moran D.A.P."/>
            <person name="Tomita M."/>
            <person name="Numata K."/>
            <person name="Arakawa K."/>
        </authorList>
    </citation>
    <scope>NUCLEOTIDE SEQUENCE</scope>
</reference>
<dbReference type="Proteomes" id="UP000887013">
    <property type="component" value="Unassembled WGS sequence"/>
</dbReference>
<name>A0A8X6UCX7_NEPPI</name>
<organism evidence="1 2">
    <name type="scientific">Nephila pilipes</name>
    <name type="common">Giant wood spider</name>
    <name type="synonym">Nephila maculata</name>
    <dbReference type="NCBI Taxonomy" id="299642"/>
    <lineage>
        <taxon>Eukaryota</taxon>
        <taxon>Metazoa</taxon>
        <taxon>Ecdysozoa</taxon>
        <taxon>Arthropoda</taxon>
        <taxon>Chelicerata</taxon>
        <taxon>Arachnida</taxon>
        <taxon>Araneae</taxon>
        <taxon>Araneomorphae</taxon>
        <taxon>Entelegynae</taxon>
        <taxon>Araneoidea</taxon>
        <taxon>Nephilidae</taxon>
        <taxon>Nephila</taxon>
    </lineage>
</organism>